<dbReference type="EMBL" id="JYNY01000179">
    <property type="protein sequence ID" value="KJJ85337.1"/>
    <property type="molecule type" value="Genomic_DNA"/>
</dbReference>
<dbReference type="GO" id="GO:0003676">
    <property type="term" value="F:nucleic acid binding"/>
    <property type="evidence" value="ECO:0007669"/>
    <property type="project" value="InterPro"/>
</dbReference>
<evidence type="ECO:0000313" key="3">
    <source>
        <dbReference type="EMBL" id="KJJ85676.1"/>
    </source>
</evidence>
<dbReference type="Proteomes" id="UP000033428">
    <property type="component" value="Unassembled WGS sequence"/>
</dbReference>
<dbReference type="InterPro" id="IPR038717">
    <property type="entry name" value="Tc1-like_DDE_dom"/>
</dbReference>
<dbReference type="EMBL" id="JYNY01000092">
    <property type="protein sequence ID" value="KJJ85676.1"/>
    <property type="molecule type" value="Genomic_DNA"/>
</dbReference>
<dbReference type="Pfam" id="PF13358">
    <property type="entry name" value="DDE_3"/>
    <property type="match status" value="1"/>
</dbReference>
<gene>
    <name evidence="3" type="ORF">OMAG_000438</name>
    <name evidence="2" type="ORF">OMAG_000807</name>
</gene>
<evidence type="ECO:0000313" key="2">
    <source>
        <dbReference type="EMBL" id="KJJ85337.1"/>
    </source>
</evidence>
<evidence type="ECO:0000259" key="1">
    <source>
        <dbReference type="Pfam" id="PF13358"/>
    </source>
</evidence>
<dbReference type="AlphaFoldDB" id="A0A0F0CVW1"/>
<keyword evidence="4" id="KW-1185">Reference proteome</keyword>
<protein>
    <submittedName>
        <fullName evidence="3">DDE family endonuclease</fullName>
    </submittedName>
</protein>
<organism evidence="3 4">
    <name type="scientific">Candidatus Omnitrophus magneticus</name>
    <dbReference type="NCBI Taxonomy" id="1609969"/>
    <lineage>
        <taxon>Bacteria</taxon>
        <taxon>Pseudomonadati</taxon>
        <taxon>Candidatus Omnitrophota</taxon>
        <taxon>Candidatus Omnitrophus</taxon>
    </lineage>
</organism>
<dbReference type="GO" id="GO:0004519">
    <property type="term" value="F:endonuclease activity"/>
    <property type="evidence" value="ECO:0007669"/>
    <property type="project" value="UniProtKB-KW"/>
</dbReference>
<feature type="domain" description="Tc1-like transposase DDE" evidence="1">
    <location>
        <begin position="9"/>
        <end position="105"/>
    </location>
</feature>
<keyword evidence="3" id="KW-0255">Endonuclease</keyword>
<keyword evidence="3" id="KW-0378">Hydrolase</keyword>
<comment type="caution">
    <text evidence="3">The sequence shown here is derived from an EMBL/GenBank/DDBJ whole genome shotgun (WGS) entry which is preliminary data.</text>
</comment>
<sequence length="135" mass="15874">MGYRWDGKKNSLFFSIQENNYNSDGLIKFLKNLKKHRKGKKIILVWDSLPAHRSKKIEAFIKIQKWLTVEYLPAYAPDINPIENAWSNLKGQELANRCENDLTELKNISKKGLRRIQFKKELLNGFLHHAGLFFD</sequence>
<reference evidence="3 4" key="1">
    <citation type="submission" date="2015-02" db="EMBL/GenBank/DDBJ databases">
        <title>Single-cell genomics of uncultivated deep-branching MTB reveals a conserved set of magnetosome genes.</title>
        <authorList>
            <person name="Kolinko S."/>
            <person name="Richter M."/>
            <person name="Glockner F.O."/>
            <person name="Brachmann A."/>
            <person name="Schuler D."/>
        </authorList>
    </citation>
    <scope>NUCLEOTIDE SEQUENCE [LARGE SCALE GENOMIC DNA]</scope>
    <source>
        <strain evidence="3">SKK-01</strain>
    </source>
</reference>
<name>A0A0F0CVW1_9BACT</name>
<keyword evidence="3" id="KW-0540">Nuclease</keyword>
<proteinExistence type="predicted"/>
<dbReference type="Gene3D" id="3.30.420.10">
    <property type="entry name" value="Ribonuclease H-like superfamily/Ribonuclease H"/>
    <property type="match status" value="1"/>
</dbReference>
<accession>A0A0F0CVW1</accession>
<dbReference type="InterPro" id="IPR036397">
    <property type="entry name" value="RNaseH_sf"/>
</dbReference>
<evidence type="ECO:0000313" key="4">
    <source>
        <dbReference type="Proteomes" id="UP000033428"/>
    </source>
</evidence>